<dbReference type="RefSeq" id="WP_117328224.1">
    <property type="nucleotide sequence ID" value="NZ_QVTE01000055.1"/>
</dbReference>
<dbReference type="InterPro" id="IPR038084">
    <property type="entry name" value="PduO/GlcC-like_sf"/>
</dbReference>
<dbReference type="OrthoDB" id="9778896at2"/>
<dbReference type="SUPFAM" id="SSF143744">
    <property type="entry name" value="GlcG-like"/>
    <property type="match status" value="1"/>
</dbReference>
<dbReference type="Gene3D" id="3.30.450.150">
    <property type="entry name" value="Haem-degrading domain"/>
    <property type="match status" value="1"/>
</dbReference>
<evidence type="ECO:0000313" key="2">
    <source>
        <dbReference type="Proteomes" id="UP000264541"/>
    </source>
</evidence>
<dbReference type="Proteomes" id="UP000264541">
    <property type="component" value="Unassembled WGS sequence"/>
</dbReference>
<organism evidence="1 2">
    <name type="scientific">Peribacillus saganii</name>
    <dbReference type="NCBI Taxonomy" id="2303992"/>
    <lineage>
        <taxon>Bacteria</taxon>
        <taxon>Bacillati</taxon>
        <taxon>Bacillota</taxon>
        <taxon>Bacilli</taxon>
        <taxon>Bacillales</taxon>
        <taxon>Bacillaceae</taxon>
        <taxon>Peribacillus</taxon>
    </lineage>
</organism>
<dbReference type="EMBL" id="QVTE01000055">
    <property type="protein sequence ID" value="RFU64565.1"/>
    <property type="molecule type" value="Genomic_DNA"/>
</dbReference>
<reference evidence="1 2" key="1">
    <citation type="submission" date="2018-08" db="EMBL/GenBank/DDBJ databases">
        <title>Bacillus chawlae sp. nov., Bacillus glennii sp. nov., and Bacillus saganii sp. nov. Isolated from the Vehicle Assembly Building at Kennedy Space Center where the Viking Spacecraft were Assembled.</title>
        <authorList>
            <person name="Seuylemezian A."/>
            <person name="Vaishampayan P."/>
        </authorList>
    </citation>
    <scope>NUCLEOTIDE SEQUENCE [LARGE SCALE GENOMIC DNA]</scope>
    <source>
        <strain evidence="1 2">V47-23a</strain>
    </source>
</reference>
<name>A0A372LG88_9BACI</name>
<dbReference type="AlphaFoldDB" id="A0A372LG88"/>
<dbReference type="Pfam" id="PF03928">
    <property type="entry name" value="HbpS-like"/>
    <property type="match status" value="1"/>
</dbReference>
<comment type="caution">
    <text evidence="1">The sequence shown here is derived from an EMBL/GenBank/DDBJ whole genome shotgun (WGS) entry which is preliminary data.</text>
</comment>
<dbReference type="InterPro" id="IPR052517">
    <property type="entry name" value="GlcG_carb_metab_protein"/>
</dbReference>
<evidence type="ECO:0000313" key="1">
    <source>
        <dbReference type="EMBL" id="RFU64565.1"/>
    </source>
</evidence>
<dbReference type="PANTHER" id="PTHR34309">
    <property type="entry name" value="SLR1406 PROTEIN"/>
    <property type="match status" value="1"/>
</dbReference>
<accession>A0A372LG88</accession>
<gene>
    <name evidence="1" type="ORF">D0469_18100</name>
</gene>
<protein>
    <submittedName>
        <fullName evidence="1">Heme-binding protein</fullName>
    </submittedName>
</protein>
<dbReference type="PANTHER" id="PTHR34309:SF1">
    <property type="entry name" value="PROTEIN GLCG"/>
    <property type="match status" value="1"/>
</dbReference>
<sequence>MKFITLEVARNLISGGEQKAKEIGISAVIAIVDEGGHLVACHRMDDAPIASIDHAQDKAWTAVAMKRPTLELTSLAAPNGQLFGINTKNNGRITTFGGGIPIIMDEKIVGAVGVCCGTIEHDLEVAAAVVEAFIPEENGDNNSNEVEEVQVRKPPQDYLQEFYEQHLRPT</sequence>
<dbReference type="InterPro" id="IPR005624">
    <property type="entry name" value="PduO/GlcC-like"/>
</dbReference>
<keyword evidence="2" id="KW-1185">Reference proteome</keyword>
<proteinExistence type="predicted"/>